<feature type="domain" description="N-acetyltransferase" evidence="1">
    <location>
        <begin position="10"/>
        <end position="212"/>
    </location>
</feature>
<dbReference type="Pfam" id="PF13508">
    <property type="entry name" value="Acetyltransf_7"/>
    <property type="match status" value="1"/>
</dbReference>
<dbReference type="PROSITE" id="PS51186">
    <property type="entry name" value="GNAT"/>
    <property type="match status" value="1"/>
</dbReference>
<proteinExistence type="predicted"/>
<dbReference type="SUPFAM" id="SSF55729">
    <property type="entry name" value="Acyl-CoA N-acyltransferases (Nat)"/>
    <property type="match status" value="1"/>
</dbReference>
<dbReference type="RefSeq" id="XP_062794994.1">
    <property type="nucleotide sequence ID" value="XM_062938943.1"/>
</dbReference>
<protein>
    <recommendedName>
        <fullName evidence="1">N-acetyltransferase domain-containing protein</fullName>
    </recommendedName>
</protein>
<evidence type="ECO:0000259" key="1">
    <source>
        <dbReference type="PROSITE" id="PS51186"/>
    </source>
</evidence>
<dbReference type="InterPro" id="IPR000182">
    <property type="entry name" value="GNAT_dom"/>
</dbReference>
<evidence type="ECO:0000313" key="3">
    <source>
        <dbReference type="Proteomes" id="UP001329825"/>
    </source>
</evidence>
<dbReference type="PANTHER" id="PTHR42791:SF1">
    <property type="entry name" value="N-ACETYLTRANSFERASE DOMAIN-CONTAINING PROTEIN"/>
    <property type="match status" value="1"/>
</dbReference>
<dbReference type="InterPro" id="IPR016181">
    <property type="entry name" value="Acyl_CoA_acyltransferase"/>
</dbReference>
<dbReference type="InterPro" id="IPR052523">
    <property type="entry name" value="Trichothecene_AcTrans"/>
</dbReference>
<organism evidence="2 3">
    <name type="scientific">Kwoniella shivajii</name>
    <dbReference type="NCBI Taxonomy" id="564305"/>
    <lineage>
        <taxon>Eukaryota</taxon>
        <taxon>Fungi</taxon>
        <taxon>Dikarya</taxon>
        <taxon>Basidiomycota</taxon>
        <taxon>Agaricomycotina</taxon>
        <taxon>Tremellomycetes</taxon>
        <taxon>Tremellales</taxon>
        <taxon>Cryptococcaceae</taxon>
        <taxon>Kwoniella</taxon>
    </lineage>
</organism>
<dbReference type="EMBL" id="CP141890">
    <property type="protein sequence ID" value="WRT70255.1"/>
    <property type="molecule type" value="Genomic_DNA"/>
</dbReference>
<accession>A0ABZ1D854</accession>
<dbReference type="Gene3D" id="3.40.630.30">
    <property type="match status" value="1"/>
</dbReference>
<sequence length="216" mass="23780">MIQTSQIQVCQLTNPTPEEKATCLEIYTEAFKNDPLQVRLCGEDLTIHKLFHMAKLEPAFIDCQVWVARIDGQIGCVATIAQPGKDLWDTEEKKVYMQKALDSVNEDTRRWYSKAFGPLAAKKALAIPGGATATYYIQGIASLSTFQGQGLASAILADLTALATKEGKSLSLLTMSDKAVRLYRRNGFEITYEDTLPINEEIGDAPYYIMVGTSSG</sequence>
<dbReference type="PANTHER" id="PTHR42791">
    <property type="entry name" value="GNAT FAMILY ACETYLTRANSFERASE"/>
    <property type="match status" value="1"/>
</dbReference>
<reference evidence="2 3" key="1">
    <citation type="submission" date="2024-01" db="EMBL/GenBank/DDBJ databases">
        <title>Comparative genomics of Cryptococcus and Kwoniella reveals pathogenesis evolution and contrasting modes of karyotype evolution via chromosome fusion or intercentromeric recombination.</title>
        <authorList>
            <person name="Coelho M.A."/>
            <person name="David-Palma M."/>
            <person name="Shea T."/>
            <person name="Bowers K."/>
            <person name="McGinley-Smith S."/>
            <person name="Mohammad A.W."/>
            <person name="Gnirke A."/>
            <person name="Yurkov A.M."/>
            <person name="Nowrousian M."/>
            <person name="Sun S."/>
            <person name="Cuomo C.A."/>
            <person name="Heitman J."/>
        </authorList>
    </citation>
    <scope>NUCLEOTIDE SEQUENCE [LARGE SCALE GENOMIC DNA]</scope>
    <source>
        <strain evidence="2">CBS 11374</strain>
    </source>
</reference>
<dbReference type="GeneID" id="87959380"/>
<name>A0ABZ1D854_9TREE</name>
<keyword evidence="3" id="KW-1185">Reference proteome</keyword>
<evidence type="ECO:0000313" key="2">
    <source>
        <dbReference type="EMBL" id="WRT70255.1"/>
    </source>
</evidence>
<dbReference type="Proteomes" id="UP001329825">
    <property type="component" value="Chromosome 10"/>
</dbReference>
<gene>
    <name evidence="2" type="ORF">IL334_007250</name>
</gene>